<feature type="compositionally biased region" description="Basic and acidic residues" evidence="1">
    <location>
        <begin position="18"/>
        <end position="34"/>
    </location>
</feature>
<feature type="region of interest" description="Disordered" evidence="1">
    <location>
        <begin position="1"/>
        <end position="34"/>
    </location>
</feature>
<dbReference type="AlphaFoldDB" id="A0AAD3RZ08"/>
<name>A0AAD3RZ08_NEPGR</name>
<comment type="caution">
    <text evidence="2">The sequence shown here is derived from an EMBL/GenBank/DDBJ whole genome shotgun (WGS) entry which is preliminary data.</text>
</comment>
<protein>
    <submittedName>
        <fullName evidence="2">Uncharacterized protein</fullName>
    </submittedName>
</protein>
<reference evidence="2" key="1">
    <citation type="submission" date="2023-05" db="EMBL/GenBank/DDBJ databases">
        <title>Nepenthes gracilis genome sequencing.</title>
        <authorList>
            <person name="Fukushima K."/>
        </authorList>
    </citation>
    <scope>NUCLEOTIDE SEQUENCE</scope>
    <source>
        <strain evidence="2">SING2019-196</strain>
    </source>
</reference>
<proteinExistence type="predicted"/>
<evidence type="ECO:0000313" key="2">
    <source>
        <dbReference type="EMBL" id="GMH01327.1"/>
    </source>
</evidence>
<evidence type="ECO:0000256" key="1">
    <source>
        <dbReference type="SAM" id="MobiDB-lite"/>
    </source>
</evidence>
<organism evidence="2 3">
    <name type="scientific">Nepenthes gracilis</name>
    <name type="common">Slender pitcher plant</name>
    <dbReference type="NCBI Taxonomy" id="150966"/>
    <lineage>
        <taxon>Eukaryota</taxon>
        <taxon>Viridiplantae</taxon>
        <taxon>Streptophyta</taxon>
        <taxon>Embryophyta</taxon>
        <taxon>Tracheophyta</taxon>
        <taxon>Spermatophyta</taxon>
        <taxon>Magnoliopsida</taxon>
        <taxon>eudicotyledons</taxon>
        <taxon>Gunneridae</taxon>
        <taxon>Pentapetalae</taxon>
        <taxon>Caryophyllales</taxon>
        <taxon>Nepenthaceae</taxon>
        <taxon>Nepenthes</taxon>
    </lineage>
</organism>
<gene>
    <name evidence="2" type="ORF">Nepgr_003166</name>
</gene>
<dbReference type="Proteomes" id="UP001279734">
    <property type="component" value="Unassembled WGS sequence"/>
</dbReference>
<dbReference type="EMBL" id="BSYO01000002">
    <property type="protein sequence ID" value="GMH01327.1"/>
    <property type="molecule type" value="Genomic_DNA"/>
</dbReference>
<accession>A0AAD3RZ08</accession>
<evidence type="ECO:0000313" key="3">
    <source>
        <dbReference type="Proteomes" id="UP001279734"/>
    </source>
</evidence>
<sequence length="111" mass="12616">MRLEPLEPVSPEGEANLEDLKRMPDTDCEVKPPDQSDLVIDSEIQPEERAFDLVEHGNTEASSAEEEKSAASENPYLRLGNWKLAYIMIPRIHREWWKRQVLDGVGSPCAN</sequence>
<keyword evidence="3" id="KW-1185">Reference proteome</keyword>